<sequence length="181" mass="19473">MKEAGLRELILMRHGKSSWDDPSLDDFDRPLAPRGRKAASRMGAEIAARGWLPDHAVVSAALRTRQTWRRVAAELDGAAPRPQYDEALYMASADRMLAVVRAVPAKTSRLMLVGHNPGMEELARGLAGPGSDAEALTAMRAKFPTAALARFELPAGWAGAGPAAARLTHFLRPRAVASARD</sequence>
<proteinExistence type="predicted"/>
<accession>A0ABY5MHT0</accession>
<name>A0ABY5MHT0_9HYPH</name>
<keyword evidence="2" id="KW-1185">Reference proteome</keyword>
<dbReference type="InterPro" id="IPR029033">
    <property type="entry name" value="His_PPase_superfam"/>
</dbReference>
<dbReference type="Pfam" id="PF00300">
    <property type="entry name" value="His_Phos_1"/>
    <property type="match status" value="1"/>
</dbReference>
<dbReference type="Proteomes" id="UP001342418">
    <property type="component" value="Chromosome"/>
</dbReference>
<dbReference type="GO" id="GO:0004619">
    <property type="term" value="F:phosphoglycerate mutase activity"/>
    <property type="evidence" value="ECO:0007669"/>
    <property type="project" value="UniProtKB-EC"/>
</dbReference>
<reference evidence="1 2" key="1">
    <citation type="submission" date="2018-07" db="EMBL/GenBank/DDBJ databases">
        <title>Genome sequence of Nitratireductor thuwali#1536.</title>
        <authorList>
            <person name="Michoud G."/>
            <person name="Merlino G."/>
            <person name="Sefrji F.O."/>
            <person name="Daffonchio D."/>
        </authorList>
    </citation>
    <scope>NUCLEOTIDE SEQUENCE [LARGE SCALE GENOMIC DNA]</scope>
    <source>
        <strain evidence="2">Nit1536</strain>
    </source>
</reference>
<protein>
    <submittedName>
        <fullName evidence="1">2,3-bisphosphoglycerate-dependent phosphoglycerate mutase</fullName>
        <ecNumber evidence="1">5.4.2.11</ecNumber>
    </submittedName>
</protein>
<organism evidence="1 2">
    <name type="scientific">Nitratireductor thuwali</name>
    <dbReference type="NCBI Taxonomy" id="2267699"/>
    <lineage>
        <taxon>Bacteria</taxon>
        <taxon>Pseudomonadati</taxon>
        <taxon>Pseudomonadota</taxon>
        <taxon>Alphaproteobacteria</taxon>
        <taxon>Hyphomicrobiales</taxon>
        <taxon>Phyllobacteriaceae</taxon>
        <taxon>Nitratireductor</taxon>
    </lineage>
</organism>
<evidence type="ECO:0000313" key="1">
    <source>
        <dbReference type="EMBL" id="UUP16317.1"/>
    </source>
</evidence>
<dbReference type="PANTHER" id="PTHR47623">
    <property type="entry name" value="OS09G0287300 PROTEIN"/>
    <property type="match status" value="1"/>
</dbReference>
<evidence type="ECO:0000313" key="2">
    <source>
        <dbReference type="Proteomes" id="UP001342418"/>
    </source>
</evidence>
<dbReference type="PANTHER" id="PTHR47623:SF1">
    <property type="entry name" value="OS09G0287300 PROTEIN"/>
    <property type="match status" value="1"/>
</dbReference>
<dbReference type="CDD" id="cd07067">
    <property type="entry name" value="HP_PGM_like"/>
    <property type="match status" value="1"/>
</dbReference>
<dbReference type="Gene3D" id="3.40.50.1240">
    <property type="entry name" value="Phosphoglycerate mutase-like"/>
    <property type="match status" value="1"/>
</dbReference>
<dbReference type="SUPFAM" id="SSF53254">
    <property type="entry name" value="Phosphoglycerate mutase-like"/>
    <property type="match status" value="1"/>
</dbReference>
<dbReference type="EC" id="5.4.2.11" evidence="1"/>
<dbReference type="InterPro" id="IPR013078">
    <property type="entry name" value="His_Pase_superF_clade-1"/>
</dbReference>
<dbReference type="SMART" id="SM00855">
    <property type="entry name" value="PGAM"/>
    <property type="match status" value="1"/>
</dbReference>
<dbReference type="EMBL" id="CP030941">
    <property type="protein sequence ID" value="UUP16317.1"/>
    <property type="molecule type" value="Genomic_DNA"/>
</dbReference>
<keyword evidence="1" id="KW-0413">Isomerase</keyword>
<gene>
    <name evidence="1" type="primary">gpmA_1</name>
    <name evidence="1" type="ORF">NTH_00762</name>
</gene>